<feature type="domain" description="KANL3/Tex30 alpha/beta hydrolase-like" evidence="2">
    <location>
        <begin position="26"/>
        <end position="113"/>
    </location>
</feature>
<organism evidence="3 4">
    <name type="scientific">Populus deltoides</name>
    <name type="common">Eastern poplar</name>
    <name type="synonym">Eastern cottonwood</name>
    <dbReference type="NCBI Taxonomy" id="3696"/>
    <lineage>
        <taxon>Eukaryota</taxon>
        <taxon>Viridiplantae</taxon>
        <taxon>Streptophyta</taxon>
        <taxon>Embryophyta</taxon>
        <taxon>Tracheophyta</taxon>
        <taxon>Spermatophyta</taxon>
        <taxon>Magnoliopsida</taxon>
        <taxon>eudicotyledons</taxon>
        <taxon>Gunneridae</taxon>
        <taxon>Pentapetalae</taxon>
        <taxon>rosids</taxon>
        <taxon>fabids</taxon>
        <taxon>Malpighiales</taxon>
        <taxon>Salicaceae</taxon>
        <taxon>Saliceae</taxon>
        <taxon>Populus</taxon>
    </lineage>
</organism>
<dbReference type="SUPFAM" id="SSF53474">
    <property type="entry name" value="alpha/beta-Hydrolases"/>
    <property type="match status" value="1"/>
</dbReference>
<keyword evidence="4" id="KW-1185">Reference proteome</keyword>
<dbReference type="PANTHER" id="PTHR13136:SF11">
    <property type="entry name" value="TESTIS-EXPRESSED PROTEIN 30"/>
    <property type="match status" value="1"/>
</dbReference>
<comment type="caution">
    <text evidence="3">The sequence shown here is derived from an EMBL/GenBank/DDBJ whole genome shotgun (WGS) entry which is preliminary data.</text>
</comment>
<evidence type="ECO:0000313" key="4">
    <source>
        <dbReference type="Proteomes" id="UP000807159"/>
    </source>
</evidence>
<evidence type="ECO:0000313" key="3">
    <source>
        <dbReference type="EMBL" id="KAH8522106.1"/>
    </source>
</evidence>
<gene>
    <name evidence="3" type="ORF">H0E87_002933</name>
</gene>
<dbReference type="Proteomes" id="UP000807159">
    <property type="component" value="Chromosome 1"/>
</dbReference>
<protein>
    <recommendedName>
        <fullName evidence="2">KANL3/Tex30 alpha/beta hydrolase-like domain-containing protein</fullName>
    </recommendedName>
</protein>
<dbReference type="InterPro" id="IPR026555">
    <property type="entry name" value="NSL3/Tex30"/>
</dbReference>
<dbReference type="AlphaFoldDB" id="A0A8T2ZXI4"/>
<evidence type="ECO:0000259" key="2">
    <source>
        <dbReference type="Pfam" id="PF20408"/>
    </source>
</evidence>
<dbReference type="InterPro" id="IPR029058">
    <property type="entry name" value="AB_hydrolase_fold"/>
</dbReference>
<dbReference type="PANTHER" id="PTHR13136">
    <property type="entry name" value="TESTIS DEVELOPMENT PROTEIN PRTD"/>
    <property type="match status" value="1"/>
</dbReference>
<dbReference type="EMBL" id="JACEGQ020000001">
    <property type="protein sequence ID" value="KAH8522106.1"/>
    <property type="molecule type" value="Genomic_DNA"/>
</dbReference>
<proteinExistence type="predicted"/>
<name>A0A8T2ZXI4_POPDE</name>
<reference evidence="3" key="1">
    <citation type="journal article" date="2021" name="J. Hered.">
        <title>Genome Assembly of Salicaceae Populus deltoides (Eastern Cottonwood) I-69 Based on Nanopore Sequencing and Hi-C Technologies.</title>
        <authorList>
            <person name="Bai S."/>
            <person name="Wu H."/>
            <person name="Zhang J."/>
            <person name="Pan Z."/>
            <person name="Zhao W."/>
            <person name="Li Z."/>
            <person name="Tong C."/>
        </authorList>
    </citation>
    <scope>NUCLEOTIDE SEQUENCE</scope>
    <source>
        <tissue evidence="3">Leaf</tissue>
    </source>
</reference>
<evidence type="ECO:0000256" key="1">
    <source>
        <dbReference type="SAM" id="MobiDB-lite"/>
    </source>
</evidence>
<feature type="region of interest" description="Disordered" evidence="1">
    <location>
        <begin position="1"/>
        <end position="27"/>
    </location>
</feature>
<accession>A0A8T2ZXI4</accession>
<dbReference type="Pfam" id="PF20408">
    <property type="entry name" value="Abhydrolase_11"/>
    <property type="match status" value="1"/>
</dbReference>
<sequence>MDSSPPTKRRRKTKSEGTNDKSSSSPVVVFAHGAGAPSSSDWMLRWKEMLKNALDAVEVVTFDYPYIAGGKKRAPPKAEKLVEFHKDIVKKTTDKYPAHPLILAGKSMGSRPWVELCGTRLYCNLLSLSCLYRVAKMGFVPLKSWKLFARR</sequence>
<dbReference type="InterPro" id="IPR046879">
    <property type="entry name" value="KANL3/Tex30_Abhydrolase"/>
</dbReference>
<dbReference type="Gene3D" id="3.40.50.1820">
    <property type="entry name" value="alpha/beta hydrolase"/>
    <property type="match status" value="1"/>
</dbReference>